<keyword evidence="1" id="KW-0812">Transmembrane</keyword>
<reference evidence="2" key="1">
    <citation type="submission" date="2019-06" db="EMBL/GenBank/DDBJ databases">
        <authorList>
            <consortium name="Wellcome Sanger Institute Data Sharing"/>
        </authorList>
    </citation>
    <scope>NUCLEOTIDE SEQUENCE [LARGE SCALE GENOMIC DNA]</scope>
</reference>
<proteinExistence type="predicted"/>
<protein>
    <submittedName>
        <fullName evidence="2">Uncharacterized protein</fullName>
    </submittedName>
</protein>
<accession>A0A673A844</accession>
<dbReference type="InParanoid" id="A0A673A844"/>
<keyword evidence="3" id="KW-1185">Reference proteome</keyword>
<evidence type="ECO:0000313" key="2">
    <source>
        <dbReference type="Ensembl" id="ENSSORP00005025456.1"/>
    </source>
</evidence>
<organism evidence="2 3">
    <name type="scientific">Sphaeramia orbicularis</name>
    <name type="common">orbiculate cardinalfish</name>
    <dbReference type="NCBI Taxonomy" id="375764"/>
    <lineage>
        <taxon>Eukaryota</taxon>
        <taxon>Metazoa</taxon>
        <taxon>Chordata</taxon>
        <taxon>Craniata</taxon>
        <taxon>Vertebrata</taxon>
        <taxon>Euteleostomi</taxon>
        <taxon>Actinopterygii</taxon>
        <taxon>Neopterygii</taxon>
        <taxon>Teleostei</taxon>
        <taxon>Neoteleostei</taxon>
        <taxon>Acanthomorphata</taxon>
        <taxon>Gobiaria</taxon>
        <taxon>Kurtiformes</taxon>
        <taxon>Apogonoidei</taxon>
        <taxon>Apogonidae</taxon>
        <taxon>Apogoninae</taxon>
        <taxon>Sphaeramia</taxon>
    </lineage>
</organism>
<evidence type="ECO:0000313" key="3">
    <source>
        <dbReference type="Proteomes" id="UP000472271"/>
    </source>
</evidence>
<keyword evidence="1" id="KW-1133">Transmembrane helix</keyword>
<dbReference type="Ensembl" id="ENSSORT00005026216.1">
    <property type="protein sequence ID" value="ENSSORP00005025456.1"/>
    <property type="gene ID" value="ENSSORG00005012251.1"/>
</dbReference>
<dbReference type="Proteomes" id="UP000472271">
    <property type="component" value="Chromosome 11"/>
</dbReference>
<name>A0A673A844_9TELE</name>
<evidence type="ECO:0000256" key="1">
    <source>
        <dbReference type="SAM" id="Phobius"/>
    </source>
</evidence>
<feature type="transmembrane region" description="Helical" evidence="1">
    <location>
        <begin position="99"/>
        <end position="121"/>
    </location>
</feature>
<keyword evidence="1" id="KW-0472">Membrane</keyword>
<reference evidence="2" key="2">
    <citation type="submission" date="2025-08" db="UniProtKB">
        <authorList>
            <consortium name="Ensembl"/>
        </authorList>
    </citation>
    <scope>IDENTIFICATION</scope>
</reference>
<feature type="transmembrane region" description="Helical" evidence="1">
    <location>
        <begin position="51"/>
        <end position="70"/>
    </location>
</feature>
<reference evidence="2" key="3">
    <citation type="submission" date="2025-09" db="UniProtKB">
        <authorList>
            <consortium name="Ensembl"/>
        </authorList>
    </citation>
    <scope>IDENTIFICATION</scope>
</reference>
<dbReference type="AlphaFoldDB" id="A0A673A844"/>
<sequence>VMKSTSPVDSDVCLLLVQFHCPSWKLTKFKQAIKHWTVLSNIDCKRRLTSLHLLAELYIVITVVLCHLFTTGMTHVDLHFPVQAIVEEEVVGHANPVGLHGMALAIVVRILTVIVIANFFLCSLRQRHFTPITLFRAHRFLSLAAQNAH</sequence>